<sequence length="449" mass="48562">MLLTVSHDFPCRPGALPRHPSSPGPTLHLLPAGGAGRWARAVAPGQHSLGAGSRAALRGLPALGAAEEGPSGRAHDGAVGGRPRRAARPRHRPAGGRGGPSAHRRRRRQGRGSGSSRDSGGAEPRPEPGSAVLKGQRPPRPAPPRSGSRRRPRRGAPGAGRGEPAPGPRPERRAQGPRPAPAGAAPRAPRSARRRPPAAPMPGVGAIGARCRHRPRRSPKKSPKAEPGQAGAAMDAAIWIYQFRLIVLGDSTVGKSCLLHRFTEGRFPGPLHSDPTVGVDFFSRLVEIEPGKRVKLQLWDTAGQERFRSITRSYYRNSVGGLLVFDITNRRSFEHVKDWLEEAKMHVQPFQIVFLLVGHKCDLVSQREVTREEAEKLSSDCGMKYIETSAKDATNVEESFTILTRDIYELVKNGEISIQDGWEGVKSGFVPNVVHSSEEAVKPRRQCIC</sequence>
<keyword evidence="7" id="KW-0342">GTP-binding</keyword>
<dbReference type="Ensembl" id="ENSCMUT00000022081.2">
    <property type="protein sequence ID" value="ENSCMUP00000020561.2"/>
    <property type="gene ID" value="ENSCMUG00000012682.2"/>
</dbReference>
<dbReference type="PROSITE" id="PS51421">
    <property type="entry name" value="RAS"/>
    <property type="match status" value="1"/>
</dbReference>
<evidence type="ECO:0000256" key="1">
    <source>
        <dbReference type="ARBA" id="ARBA00004342"/>
    </source>
</evidence>
<reference evidence="15" key="2">
    <citation type="submission" date="2025-08" db="UniProtKB">
        <authorList>
            <consortium name="Ensembl"/>
        </authorList>
    </citation>
    <scope>IDENTIFICATION</scope>
</reference>
<evidence type="ECO:0000256" key="4">
    <source>
        <dbReference type="ARBA" id="ARBA00022481"/>
    </source>
</evidence>
<evidence type="ECO:0000256" key="14">
    <source>
        <dbReference type="SAM" id="MobiDB-lite"/>
    </source>
</evidence>
<keyword evidence="5" id="KW-0547">Nucleotide-binding</keyword>
<protein>
    <submittedName>
        <fullName evidence="15">RAB39A, member RAS onco family</fullName>
    </submittedName>
</protein>
<dbReference type="InterPro" id="IPR005225">
    <property type="entry name" value="Small_GTP-bd"/>
</dbReference>
<evidence type="ECO:0000313" key="15">
    <source>
        <dbReference type="Ensembl" id="ENSCMUP00000020561.2"/>
    </source>
</evidence>
<feature type="compositionally biased region" description="Basic residues" evidence="14">
    <location>
        <begin position="210"/>
        <end position="222"/>
    </location>
</feature>
<accession>A0A8U7M6S7</accession>
<evidence type="ECO:0000256" key="11">
    <source>
        <dbReference type="ARBA" id="ARBA00023329"/>
    </source>
</evidence>
<comment type="similarity">
    <text evidence="2">Belongs to the small GTPase superfamily. Rab family.</text>
</comment>
<dbReference type="AlphaFoldDB" id="A0A8C3EMT1"/>
<dbReference type="OMA" id="PRHGYYD"/>
<dbReference type="GO" id="GO:0030659">
    <property type="term" value="C:cytoplasmic vesicle membrane"/>
    <property type="evidence" value="ECO:0007669"/>
    <property type="project" value="UniProtKB-SubCell"/>
</dbReference>
<dbReference type="Pfam" id="PF00071">
    <property type="entry name" value="Ras"/>
    <property type="match status" value="1"/>
</dbReference>
<dbReference type="SMART" id="SM00173">
    <property type="entry name" value="RAS"/>
    <property type="match status" value="1"/>
</dbReference>
<evidence type="ECO:0000256" key="13">
    <source>
        <dbReference type="ARBA" id="ARBA00060425"/>
    </source>
</evidence>
<dbReference type="GO" id="GO:0032482">
    <property type="term" value="P:Rab protein signal transduction"/>
    <property type="evidence" value="ECO:0007669"/>
    <property type="project" value="InterPro"/>
</dbReference>
<dbReference type="InterPro" id="IPR027417">
    <property type="entry name" value="P-loop_NTPase"/>
</dbReference>
<evidence type="ECO:0000256" key="5">
    <source>
        <dbReference type="ARBA" id="ARBA00022741"/>
    </source>
</evidence>
<dbReference type="FunFam" id="3.40.50.300:FF:000358">
    <property type="entry name" value="RAB39B, member RAS oncogene family"/>
    <property type="match status" value="1"/>
</dbReference>
<dbReference type="PRINTS" id="PR00449">
    <property type="entry name" value="RASTRNSFRMNG"/>
</dbReference>
<dbReference type="SMART" id="SM00176">
    <property type="entry name" value="RAN"/>
    <property type="match status" value="1"/>
</dbReference>
<dbReference type="Gene3D" id="3.40.50.300">
    <property type="entry name" value="P-loop containing nucleotide triphosphate hydrolases"/>
    <property type="match status" value="1"/>
</dbReference>
<evidence type="ECO:0000256" key="3">
    <source>
        <dbReference type="ARBA" id="ARBA00022475"/>
    </source>
</evidence>
<keyword evidence="3" id="KW-1003">Cell membrane</keyword>
<evidence type="ECO:0000256" key="12">
    <source>
        <dbReference type="ARBA" id="ARBA00025701"/>
    </source>
</evidence>
<evidence type="ECO:0000256" key="2">
    <source>
        <dbReference type="ARBA" id="ARBA00006270"/>
    </source>
</evidence>
<dbReference type="GO" id="GO:0003924">
    <property type="term" value="F:GTPase activity"/>
    <property type="evidence" value="ECO:0007669"/>
    <property type="project" value="InterPro"/>
</dbReference>
<keyword evidence="9" id="KW-0449">Lipoprotein</keyword>
<feature type="region of interest" description="Disordered" evidence="14">
    <location>
        <begin position="1"/>
        <end position="31"/>
    </location>
</feature>
<dbReference type="SUPFAM" id="SSF52540">
    <property type="entry name" value="P-loop containing nucleoside triphosphate hydrolases"/>
    <property type="match status" value="1"/>
</dbReference>
<dbReference type="GO" id="GO:0006914">
    <property type="term" value="P:autophagy"/>
    <property type="evidence" value="ECO:0007669"/>
    <property type="project" value="UniProtKB-KW"/>
</dbReference>
<keyword evidence="10" id="KW-0636">Prenylation</keyword>
<dbReference type="GO" id="GO:0005886">
    <property type="term" value="C:plasma membrane"/>
    <property type="evidence" value="ECO:0007669"/>
    <property type="project" value="UniProtKB-SubCell"/>
</dbReference>
<keyword evidence="6" id="KW-0072">Autophagy</keyword>
<dbReference type="InterPro" id="IPR041818">
    <property type="entry name" value="Rab39"/>
</dbReference>
<comment type="subcellular location">
    <subcellularLocation>
        <location evidence="13">Autolysosome membrane</location>
    </subcellularLocation>
    <subcellularLocation>
        <location evidence="1">Cell membrane</location>
        <topology evidence="1">Lipid-anchor</topology>
        <orientation evidence="1">Cytoplasmic side</orientation>
    </subcellularLocation>
    <subcellularLocation>
        <location evidence="12">Cytoplasmic vesicle membrane</location>
        <topology evidence="12">Lipid-anchor</topology>
        <orientation evidence="12">Cytoplasmic side</orientation>
    </subcellularLocation>
</comment>
<keyword evidence="4" id="KW-0488">Methylation</keyword>
<dbReference type="SMART" id="SM00175">
    <property type="entry name" value="RAB"/>
    <property type="match status" value="1"/>
</dbReference>
<dbReference type="NCBIfam" id="TIGR00231">
    <property type="entry name" value="small_GTP"/>
    <property type="match status" value="1"/>
</dbReference>
<dbReference type="SMART" id="SM00174">
    <property type="entry name" value="RHO"/>
    <property type="match status" value="1"/>
</dbReference>
<accession>A0A8C3EMT1</accession>
<organism evidence="15 16">
    <name type="scientific">Corvus moneduloides</name>
    <name type="common">New Caledonian crow</name>
    <dbReference type="NCBI Taxonomy" id="1196302"/>
    <lineage>
        <taxon>Eukaryota</taxon>
        <taxon>Metazoa</taxon>
        <taxon>Chordata</taxon>
        <taxon>Craniata</taxon>
        <taxon>Vertebrata</taxon>
        <taxon>Euteleostomi</taxon>
        <taxon>Archelosauria</taxon>
        <taxon>Archosauria</taxon>
        <taxon>Dinosauria</taxon>
        <taxon>Saurischia</taxon>
        <taxon>Theropoda</taxon>
        <taxon>Coelurosauria</taxon>
        <taxon>Aves</taxon>
        <taxon>Neognathae</taxon>
        <taxon>Neoaves</taxon>
        <taxon>Telluraves</taxon>
        <taxon>Australaves</taxon>
        <taxon>Passeriformes</taxon>
        <taxon>Corvoidea</taxon>
        <taxon>Corvidae</taxon>
        <taxon>Corvus</taxon>
    </lineage>
</organism>
<dbReference type="PROSITE" id="PS51419">
    <property type="entry name" value="RAB"/>
    <property type="match status" value="1"/>
</dbReference>
<reference evidence="16" key="1">
    <citation type="submission" date="2019-10" db="EMBL/GenBank/DDBJ databases">
        <title>Corvus moneduloides (New Caledonian crow) genome, bCorMon1, primary haplotype.</title>
        <authorList>
            <person name="Rutz C."/>
            <person name="Fungtammasan C."/>
            <person name="Mountcastle J."/>
            <person name="Formenti G."/>
            <person name="Chow W."/>
            <person name="Howe K."/>
            <person name="Steele M.P."/>
            <person name="Fernandes J."/>
            <person name="Gilbert M.T.P."/>
            <person name="Fedrigo O."/>
            <person name="Jarvis E.D."/>
            <person name="Gemmell N."/>
        </authorList>
    </citation>
    <scope>NUCLEOTIDE SEQUENCE [LARGE SCALE GENOMIC DNA]</scope>
</reference>
<dbReference type="GO" id="GO:0120281">
    <property type="term" value="C:autolysosome membrane"/>
    <property type="evidence" value="ECO:0007669"/>
    <property type="project" value="UniProtKB-SubCell"/>
</dbReference>
<evidence type="ECO:0000256" key="7">
    <source>
        <dbReference type="ARBA" id="ARBA00023134"/>
    </source>
</evidence>
<evidence type="ECO:0000256" key="8">
    <source>
        <dbReference type="ARBA" id="ARBA00023136"/>
    </source>
</evidence>
<evidence type="ECO:0000256" key="6">
    <source>
        <dbReference type="ARBA" id="ARBA00023006"/>
    </source>
</evidence>
<proteinExistence type="inferred from homology"/>
<dbReference type="GO" id="GO:0005525">
    <property type="term" value="F:GTP binding"/>
    <property type="evidence" value="ECO:0007669"/>
    <property type="project" value="UniProtKB-KW"/>
</dbReference>
<feature type="compositionally biased region" description="Basic residues" evidence="14">
    <location>
        <begin position="82"/>
        <end position="94"/>
    </location>
</feature>
<dbReference type="PANTHER" id="PTHR47979">
    <property type="entry name" value="DRAB11-RELATED"/>
    <property type="match status" value="1"/>
</dbReference>
<keyword evidence="11" id="KW-0968">Cytoplasmic vesicle</keyword>
<reference evidence="15" key="3">
    <citation type="submission" date="2025-09" db="UniProtKB">
        <authorList>
            <consortium name="Ensembl"/>
        </authorList>
    </citation>
    <scope>IDENTIFICATION</scope>
</reference>
<dbReference type="InterPro" id="IPR050209">
    <property type="entry name" value="Rab_GTPases_membrane_traffic"/>
</dbReference>
<name>A0A8C3EMT1_CORMO</name>
<dbReference type="Proteomes" id="UP000694553">
    <property type="component" value="Unassembled WGS sequence"/>
</dbReference>
<feature type="region of interest" description="Disordered" evidence="14">
    <location>
        <begin position="64"/>
        <end position="230"/>
    </location>
</feature>
<dbReference type="InterPro" id="IPR001806">
    <property type="entry name" value="Small_GTPase"/>
</dbReference>
<evidence type="ECO:0000256" key="9">
    <source>
        <dbReference type="ARBA" id="ARBA00023288"/>
    </source>
</evidence>
<dbReference type="CDD" id="cd04111">
    <property type="entry name" value="Rab39"/>
    <property type="match status" value="1"/>
</dbReference>
<evidence type="ECO:0000256" key="10">
    <source>
        <dbReference type="ARBA" id="ARBA00023289"/>
    </source>
</evidence>
<dbReference type="PROSITE" id="PS51420">
    <property type="entry name" value="RHO"/>
    <property type="match status" value="1"/>
</dbReference>
<keyword evidence="8" id="KW-0472">Membrane</keyword>
<evidence type="ECO:0000313" key="16">
    <source>
        <dbReference type="Proteomes" id="UP000694553"/>
    </source>
</evidence>
<gene>
    <name evidence="15" type="primary">RAB39A</name>
</gene>
<keyword evidence="16" id="KW-1185">Reference proteome</keyword>